<reference evidence="6" key="1">
    <citation type="submission" date="2017-08" db="EMBL/GenBank/DDBJ databases">
        <authorList>
            <person name="Polle J.E."/>
            <person name="Barry K."/>
            <person name="Cushman J."/>
            <person name="Schmutz J."/>
            <person name="Tran D."/>
            <person name="Hathwaick L.T."/>
            <person name="Yim W.C."/>
            <person name="Jenkins J."/>
            <person name="Mckie-Krisberg Z.M."/>
            <person name="Prochnik S."/>
            <person name="Lindquist E."/>
            <person name="Dockter R.B."/>
            <person name="Adam C."/>
            <person name="Molina H."/>
            <person name="Bunkerborg J."/>
            <person name="Jin E."/>
            <person name="Buchheim M."/>
            <person name="Magnuson J."/>
        </authorList>
    </citation>
    <scope>NUCLEOTIDE SEQUENCE</scope>
    <source>
        <strain evidence="6">CCAP 19/18</strain>
    </source>
</reference>
<dbReference type="PANTHER" id="PTHR31442">
    <property type="entry name" value="HOMEODOMAIN-LIKE SUPERFAMILY PROTEIN-RELATED"/>
    <property type="match status" value="1"/>
</dbReference>
<dbReference type="InterPro" id="IPR009057">
    <property type="entry name" value="Homeodomain-like_sf"/>
</dbReference>
<dbReference type="PROSITE" id="PS51294">
    <property type="entry name" value="HTH_MYB"/>
    <property type="match status" value="1"/>
</dbReference>
<dbReference type="InterPro" id="IPR044841">
    <property type="entry name" value="LUX/BOA-like"/>
</dbReference>
<feature type="region of interest" description="Disordered" evidence="4">
    <location>
        <begin position="125"/>
        <end position="144"/>
    </location>
</feature>
<comment type="caution">
    <text evidence="6">The sequence shown here is derived from an EMBL/GenBank/DDBJ whole genome shotgun (WGS) entry which is preliminary data.</text>
</comment>
<keyword evidence="3" id="KW-0539">Nucleus</keyword>
<dbReference type="EMBL" id="MU069944">
    <property type="protein sequence ID" value="KAF5831491.1"/>
    <property type="molecule type" value="Genomic_DNA"/>
</dbReference>
<evidence type="ECO:0000313" key="6">
    <source>
        <dbReference type="EMBL" id="KAF5831491.1"/>
    </source>
</evidence>
<evidence type="ECO:0000259" key="5">
    <source>
        <dbReference type="PROSITE" id="PS51294"/>
    </source>
</evidence>
<evidence type="ECO:0000256" key="4">
    <source>
        <dbReference type="SAM" id="MobiDB-lite"/>
    </source>
</evidence>
<dbReference type="Proteomes" id="UP000815325">
    <property type="component" value="Unassembled WGS sequence"/>
</dbReference>
<accession>A0ABQ7GA74</accession>
<dbReference type="PANTHER" id="PTHR31442:SF29">
    <property type="entry name" value="HOMEODOMAIN-LIKE SUPERFAMILY PROTEIN"/>
    <property type="match status" value="1"/>
</dbReference>
<keyword evidence="1" id="KW-0805">Transcription regulation</keyword>
<dbReference type="SUPFAM" id="SSF46689">
    <property type="entry name" value="Homeodomain-like"/>
    <property type="match status" value="1"/>
</dbReference>
<gene>
    <name evidence="6" type="ORF">DUNSADRAFT_13048</name>
</gene>
<evidence type="ECO:0000313" key="7">
    <source>
        <dbReference type="Proteomes" id="UP000815325"/>
    </source>
</evidence>
<evidence type="ECO:0000256" key="1">
    <source>
        <dbReference type="ARBA" id="ARBA00023015"/>
    </source>
</evidence>
<dbReference type="Pfam" id="PF00249">
    <property type="entry name" value="Myb_DNA-binding"/>
    <property type="match status" value="1"/>
</dbReference>
<evidence type="ECO:0000256" key="3">
    <source>
        <dbReference type="ARBA" id="ARBA00023242"/>
    </source>
</evidence>
<feature type="compositionally biased region" description="Low complexity" evidence="4">
    <location>
        <begin position="84"/>
        <end position="105"/>
    </location>
</feature>
<dbReference type="NCBIfam" id="TIGR01557">
    <property type="entry name" value="myb_SHAQKYF"/>
    <property type="match status" value="1"/>
</dbReference>
<dbReference type="InterPro" id="IPR006447">
    <property type="entry name" value="Myb_dom_plants"/>
</dbReference>
<feature type="region of interest" description="Disordered" evidence="4">
    <location>
        <begin position="27"/>
        <end position="105"/>
    </location>
</feature>
<dbReference type="InterPro" id="IPR001005">
    <property type="entry name" value="SANT/Myb"/>
</dbReference>
<evidence type="ECO:0000256" key="2">
    <source>
        <dbReference type="ARBA" id="ARBA00023163"/>
    </source>
</evidence>
<feature type="region of interest" description="Disordered" evidence="4">
    <location>
        <begin position="199"/>
        <end position="225"/>
    </location>
</feature>
<protein>
    <recommendedName>
        <fullName evidence="5">HTH myb-type domain-containing protein</fullName>
    </recommendedName>
</protein>
<sequence length="415" mass="44874">MEDTLVPLDATLFNASLGKAFGLPGFGTTTTARGGPPPPPPASASWAGSLQHQQQGPFGAGAGSKPVAIWGGAAKEELLRRSTQQQQQQQQQHQQHQQQLPSFPLLQPELPLPAVQQSAVSGMAGLSVGSSGQHQQQLLQQQRSSFDSGMAAALQQQRSSLEAAQQRPSFESVVAAAQHRPSFESVVAAAQQRSSFEEGVAAAMQQQQQQQQQQRSSFEQQQRASFEGGVAASNQLFQAQQFMAAQASFPHQHLNSIQQSVPLQSFNPFGPLQMPGGLDFTQQGLLAGCPPAYCKPPPYQQQPVGHASSTGTTGTDMTEEDDEQGHETRNTKGPSPGSARTVKRARLVWTPQLHKRFEEAVEKLGHEKAVPKNIMQEMNIEGLTRENVASHLQKWRLLEKKNGRGSTEGRTDASC</sequence>
<keyword evidence="7" id="KW-1185">Reference proteome</keyword>
<name>A0ABQ7GA74_DUNSA</name>
<dbReference type="InterPro" id="IPR017930">
    <property type="entry name" value="Myb_dom"/>
</dbReference>
<keyword evidence="2" id="KW-0804">Transcription</keyword>
<feature type="compositionally biased region" description="Low complexity" evidence="4">
    <location>
        <begin position="205"/>
        <end position="223"/>
    </location>
</feature>
<proteinExistence type="predicted"/>
<feature type="region of interest" description="Disordered" evidence="4">
    <location>
        <begin position="297"/>
        <end position="343"/>
    </location>
</feature>
<feature type="domain" description="HTH myb-type" evidence="5">
    <location>
        <begin position="341"/>
        <end position="400"/>
    </location>
</feature>
<dbReference type="Gene3D" id="1.10.10.60">
    <property type="entry name" value="Homeodomain-like"/>
    <property type="match status" value="1"/>
</dbReference>
<organism evidence="6 7">
    <name type="scientific">Dunaliella salina</name>
    <name type="common">Green alga</name>
    <name type="synonym">Protococcus salinus</name>
    <dbReference type="NCBI Taxonomy" id="3046"/>
    <lineage>
        <taxon>Eukaryota</taxon>
        <taxon>Viridiplantae</taxon>
        <taxon>Chlorophyta</taxon>
        <taxon>core chlorophytes</taxon>
        <taxon>Chlorophyceae</taxon>
        <taxon>CS clade</taxon>
        <taxon>Chlamydomonadales</taxon>
        <taxon>Dunaliellaceae</taxon>
        <taxon>Dunaliella</taxon>
    </lineage>
</organism>